<evidence type="ECO:0000313" key="1">
    <source>
        <dbReference type="EMBL" id="EKF22646.1"/>
    </source>
</evidence>
<dbReference type="Proteomes" id="UP000006265">
    <property type="component" value="Unassembled WGS sequence"/>
</dbReference>
<dbReference type="eggNOG" id="COG3391">
    <property type="taxonomic scope" value="Bacteria"/>
</dbReference>
<organism evidence="1 2">
    <name type="scientific">Mycolicibacterium hassiacum (strain DSM 44199 / CIP 105218 / JCM 12690 / 3849)</name>
    <name type="common">Mycobacterium hassiacum</name>
    <dbReference type="NCBI Taxonomy" id="1122247"/>
    <lineage>
        <taxon>Bacteria</taxon>
        <taxon>Bacillati</taxon>
        <taxon>Actinomycetota</taxon>
        <taxon>Actinomycetes</taxon>
        <taxon>Mycobacteriales</taxon>
        <taxon>Mycobacteriaceae</taxon>
        <taxon>Mycolicibacterium</taxon>
    </lineage>
</organism>
<dbReference type="InterPro" id="IPR011048">
    <property type="entry name" value="Haem_d1_sf"/>
</dbReference>
<dbReference type="EMBL" id="AMRA01000095">
    <property type="protein sequence ID" value="EKF22646.1"/>
    <property type="molecule type" value="Genomic_DNA"/>
</dbReference>
<dbReference type="OrthoDB" id="4565246at2"/>
<dbReference type="InterPro" id="IPR015943">
    <property type="entry name" value="WD40/YVTN_repeat-like_dom_sf"/>
</dbReference>
<sequence>MDAEAVAGTDPKGCPLDTALETPTDPEVERLGALTLPYGPIADITTRGDVIIAAHYGADAVSLLDANTLHASGVIPVPGEPFAVARTADQVVVATTATGCDAVSVIDVDRRTVSVVYPLAFSVSALAVSPNGKRVYAGRTGDGYADVAVIDLTAERVGTIDIGSGPGLGLDACVTDPTGTVLYVATTDARGSALVVVDTETARVRHRIPVGPPIRDLGCAEDAVFVLTSDRVRGGAVQVVDLAVGRVTKSVELGAGAPTQLVLSSDRTRAYVVDYDRITVLCPASLELVNTVAVAPRPSCVAVDDDSDRLYVADYTGTVTTLSVAAAMPLLYSQFVATDPLHTLEAATA</sequence>
<dbReference type="PANTHER" id="PTHR47197">
    <property type="entry name" value="PROTEIN NIRF"/>
    <property type="match status" value="1"/>
</dbReference>
<dbReference type="SUPFAM" id="SSF51004">
    <property type="entry name" value="C-terminal (heme d1) domain of cytochrome cd1-nitrite reductase"/>
    <property type="match status" value="1"/>
</dbReference>
<accession>K5BEW0</accession>
<evidence type="ECO:0000313" key="2">
    <source>
        <dbReference type="Proteomes" id="UP000006265"/>
    </source>
</evidence>
<keyword evidence="2" id="KW-1185">Reference proteome</keyword>
<dbReference type="PATRIC" id="fig|1122247.3.peg.3248"/>
<protein>
    <submittedName>
        <fullName evidence="1">Lactonase, 7-bladed beta-propeller family protein</fullName>
    </submittedName>
</protein>
<name>K5BEW0_MYCHD</name>
<proteinExistence type="predicted"/>
<dbReference type="AlphaFoldDB" id="K5BEW0"/>
<dbReference type="Gene3D" id="2.130.10.10">
    <property type="entry name" value="YVTN repeat-like/Quinoprotein amine dehydrogenase"/>
    <property type="match status" value="2"/>
</dbReference>
<gene>
    <name evidence="1" type="ORF">C731_3386</name>
</gene>
<dbReference type="InterPro" id="IPR051200">
    <property type="entry name" value="Host-pathogen_enzymatic-act"/>
</dbReference>
<reference evidence="1 2" key="1">
    <citation type="journal article" date="2012" name="J. Bacteriol.">
        <title>Genome sequence of Mycobacterium hassiacum DSM 44199, a rare source of heat-stable mycobacterial proteins.</title>
        <authorList>
            <person name="Tiago I."/>
            <person name="Maranha A."/>
            <person name="Mendes V."/>
            <person name="Alarico S."/>
            <person name="Moynihan P.J."/>
            <person name="Clarke A.J."/>
            <person name="Macedo-Ribeiro S."/>
            <person name="Pereira P.J."/>
            <person name="Empadinhas N."/>
        </authorList>
    </citation>
    <scope>NUCLEOTIDE SEQUENCE [LARGE SCALE GENOMIC DNA]</scope>
    <source>
        <strain evidence="2">DSM 44199 / CIP 105218 / JCM 12690 / 3849</strain>
    </source>
</reference>
<dbReference type="PANTHER" id="PTHR47197:SF3">
    <property type="entry name" value="DIHYDRO-HEME D1 DEHYDROGENASE"/>
    <property type="match status" value="1"/>
</dbReference>
<dbReference type="RefSeq" id="WP_005629593.1">
    <property type="nucleotide sequence ID" value="NZ_AMRA01000095.1"/>
</dbReference>
<comment type="caution">
    <text evidence="1">The sequence shown here is derived from an EMBL/GenBank/DDBJ whole genome shotgun (WGS) entry which is preliminary data.</text>
</comment>
<dbReference type="STRING" id="1122247.GCA_000379865_04211"/>